<proteinExistence type="predicted"/>
<comment type="caution">
    <text evidence="2">The sequence shown here is derived from an EMBL/GenBank/DDBJ whole genome shotgun (WGS) entry which is preliminary data.</text>
</comment>
<evidence type="ECO:0000256" key="1">
    <source>
        <dbReference type="SAM" id="MobiDB-lite"/>
    </source>
</evidence>
<gene>
    <name evidence="2" type="ORF">DZG00_01530</name>
</gene>
<keyword evidence="3" id="KW-1185">Reference proteome</keyword>
<name>A0A399TG04_9MICO</name>
<feature type="compositionally biased region" description="Polar residues" evidence="1">
    <location>
        <begin position="25"/>
        <end position="45"/>
    </location>
</feature>
<protein>
    <submittedName>
        <fullName evidence="2">Uncharacterized protein</fullName>
    </submittedName>
</protein>
<dbReference type="AlphaFoldDB" id="A0A399TG04"/>
<organism evidence="2 3">
    <name type="scientific">Clavibacter lycopersici</name>
    <dbReference type="NCBI Taxonomy" id="2301718"/>
    <lineage>
        <taxon>Bacteria</taxon>
        <taxon>Bacillati</taxon>
        <taxon>Actinomycetota</taxon>
        <taxon>Actinomycetes</taxon>
        <taxon>Micrococcales</taxon>
        <taxon>Microbacteriaceae</taxon>
        <taxon>Clavibacter</taxon>
    </lineage>
</organism>
<reference evidence="2 3" key="1">
    <citation type="submission" date="2018-08" db="EMBL/GenBank/DDBJ databases">
        <title>Genome Sequence of Clavibacter michiganensis Subspecies type strains, and the Atypical Peach-Colored Strains Isolated from Tomato.</title>
        <authorList>
            <person name="Osdaghi E."/>
            <person name="Portier P."/>
            <person name="Briand M."/>
            <person name="Jacques M.-A."/>
        </authorList>
    </citation>
    <scope>NUCLEOTIDE SEQUENCE [LARGE SCALE GENOMIC DNA]</scope>
    <source>
        <strain evidence="2 3">CFBP 8615</strain>
    </source>
</reference>
<sequence>MRATRSTVLAVDPETRAIQRAAAPSTPSSMLSVKTVRPTTRSRMSDSATVSILDLARNGT</sequence>
<accession>A0A399TG04</accession>
<dbReference type="Proteomes" id="UP000266484">
    <property type="component" value="Unassembled WGS sequence"/>
</dbReference>
<dbReference type="EMBL" id="QWGT01000009">
    <property type="protein sequence ID" value="RIJ53277.1"/>
    <property type="molecule type" value="Genomic_DNA"/>
</dbReference>
<feature type="region of interest" description="Disordered" evidence="1">
    <location>
        <begin position="20"/>
        <end position="45"/>
    </location>
</feature>
<evidence type="ECO:0000313" key="3">
    <source>
        <dbReference type="Proteomes" id="UP000266484"/>
    </source>
</evidence>
<evidence type="ECO:0000313" key="2">
    <source>
        <dbReference type="EMBL" id="RIJ53277.1"/>
    </source>
</evidence>